<dbReference type="Proteomes" id="UP001145069">
    <property type="component" value="Unassembled WGS sequence"/>
</dbReference>
<keyword evidence="1" id="KW-0238">DNA-binding</keyword>
<accession>A0A9X4AHT3</accession>
<dbReference type="SUPFAM" id="SSF47413">
    <property type="entry name" value="lambda repressor-like DNA-binding domains"/>
    <property type="match status" value="1"/>
</dbReference>
<dbReference type="Pfam" id="PF01381">
    <property type="entry name" value="HTH_3"/>
    <property type="match status" value="1"/>
</dbReference>
<dbReference type="CDD" id="cd00093">
    <property type="entry name" value="HTH_XRE"/>
    <property type="match status" value="1"/>
</dbReference>
<dbReference type="EMBL" id="JAMQKC010000031">
    <property type="protein sequence ID" value="MDC3418553.1"/>
    <property type="molecule type" value="Genomic_DNA"/>
</dbReference>
<dbReference type="PANTHER" id="PTHR46797:SF1">
    <property type="entry name" value="METHYLPHOSPHONATE SYNTHASE"/>
    <property type="match status" value="1"/>
</dbReference>
<reference evidence="3" key="1">
    <citation type="submission" date="2022-06" db="EMBL/GenBank/DDBJ databases">
        <title>Aquibacillus sp. a new bacterium isolated from soil saline samples.</title>
        <authorList>
            <person name="Galisteo C."/>
            <person name="De La Haba R."/>
            <person name="Sanchez-Porro C."/>
            <person name="Ventosa A."/>
        </authorList>
    </citation>
    <scope>NUCLEOTIDE SEQUENCE</scope>
    <source>
        <strain evidence="3">3ASR75-54</strain>
    </source>
</reference>
<proteinExistence type="predicted"/>
<sequence length="78" mass="9105">MDKANSNYDHYGKRIRKARLERGYTLEEFAFTAGVGQRTLERIENGESDPKFTTIEKIIETLDVSYDSIFQKNKNKNN</sequence>
<organism evidence="3 4">
    <name type="scientific">Aquibacillus salsiterrae</name>
    <dbReference type="NCBI Taxonomy" id="2950439"/>
    <lineage>
        <taxon>Bacteria</taxon>
        <taxon>Bacillati</taxon>
        <taxon>Bacillota</taxon>
        <taxon>Bacilli</taxon>
        <taxon>Bacillales</taxon>
        <taxon>Bacillaceae</taxon>
        <taxon>Aquibacillus</taxon>
    </lineage>
</organism>
<dbReference type="InterPro" id="IPR010982">
    <property type="entry name" value="Lambda_DNA-bd_dom_sf"/>
</dbReference>
<evidence type="ECO:0000259" key="2">
    <source>
        <dbReference type="PROSITE" id="PS50943"/>
    </source>
</evidence>
<protein>
    <submittedName>
        <fullName evidence="3">Helix-turn-helix domain-containing protein</fullName>
    </submittedName>
</protein>
<evidence type="ECO:0000313" key="4">
    <source>
        <dbReference type="Proteomes" id="UP001145069"/>
    </source>
</evidence>
<dbReference type="SMART" id="SM00530">
    <property type="entry name" value="HTH_XRE"/>
    <property type="match status" value="1"/>
</dbReference>
<dbReference type="InterPro" id="IPR001387">
    <property type="entry name" value="Cro/C1-type_HTH"/>
</dbReference>
<dbReference type="GO" id="GO:0003700">
    <property type="term" value="F:DNA-binding transcription factor activity"/>
    <property type="evidence" value="ECO:0007669"/>
    <property type="project" value="TreeGrafter"/>
</dbReference>
<keyword evidence="4" id="KW-1185">Reference proteome</keyword>
<dbReference type="AlphaFoldDB" id="A0A9X4AHT3"/>
<dbReference type="PANTHER" id="PTHR46797">
    <property type="entry name" value="HTH-TYPE TRANSCRIPTIONAL REGULATOR"/>
    <property type="match status" value="1"/>
</dbReference>
<dbReference type="PROSITE" id="PS50943">
    <property type="entry name" value="HTH_CROC1"/>
    <property type="match status" value="1"/>
</dbReference>
<dbReference type="GO" id="GO:0003677">
    <property type="term" value="F:DNA binding"/>
    <property type="evidence" value="ECO:0007669"/>
    <property type="project" value="UniProtKB-KW"/>
</dbReference>
<feature type="domain" description="HTH cro/C1-type" evidence="2">
    <location>
        <begin position="15"/>
        <end position="69"/>
    </location>
</feature>
<dbReference type="RefSeq" id="WP_272447622.1">
    <property type="nucleotide sequence ID" value="NZ_JAMQKC010000031.1"/>
</dbReference>
<evidence type="ECO:0000256" key="1">
    <source>
        <dbReference type="ARBA" id="ARBA00023125"/>
    </source>
</evidence>
<evidence type="ECO:0000313" key="3">
    <source>
        <dbReference type="EMBL" id="MDC3418553.1"/>
    </source>
</evidence>
<dbReference type="GO" id="GO:0005829">
    <property type="term" value="C:cytosol"/>
    <property type="evidence" value="ECO:0007669"/>
    <property type="project" value="TreeGrafter"/>
</dbReference>
<name>A0A9X4AHT3_9BACI</name>
<dbReference type="InterPro" id="IPR050807">
    <property type="entry name" value="TransReg_Diox_bact_type"/>
</dbReference>
<comment type="caution">
    <text evidence="3">The sequence shown here is derived from an EMBL/GenBank/DDBJ whole genome shotgun (WGS) entry which is preliminary data.</text>
</comment>
<gene>
    <name evidence="3" type="ORF">NC799_16965</name>
</gene>
<dbReference type="Gene3D" id="1.10.260.40">
    <property type="entry name" value="lambda repressor-like DNA-binding domains"/>
    <property type="match status" value="1"/>
</dbReference>